<reference evidence="2" key="1">
    <citation type="journal article" date="2021" name="Proc. Natl. Acad. Sci. U.S.A.">
        <title>A Catalog of Tens of Thousands of Viruses from Human Metagenomes Reveals Hidden Associations with Chronic Diseases.</title>
        <authorList>
            <person name="Tisza M.J."/>
            <person name="Buck C.B."/>
        </authorList>
    </citation>
    <scope>NUCLEOTIDE SEQUENCE</scope>
    <source>
        <strain evidence="2">CtBrh2</strain>
    </source>
</reference>
<organism evidence="2">
    <name type="scientific">Siphoviridae sp. ctBrh2</name>
    <dbReference type="NCBI Taxonomy" id="2827804"/>
    <lineage>
        <taxon>Viruses</taxon>
        <taxon>Duplodnaviria</taxon>
        <taxon>Heunggongvirae</taxon>
        <taxon>Uroviricota</taxon>
        <taxon>Caudoviricetes</taxon>
    </lineage>
</organism>
<sequence>MEALQDVLLNLLIVVVGLATTFIGQKGTAYLKRKGVLAQLESKKNYVDIVVTAVQQVYTEANGDAKLQEAKAQLVDLFNKNGIKFTEDELNLLIESAVKGMKDGVDQGVAE</sequence>
<feature type="transmembrane region" description="Helical" evidence="1">
    <location>
        <begin position="6"/>
        <end position="24"/>
    </location>
</feature>
<protein>
    <submittedName>
        <fullName evidence="2">Holin</fullName>
    </submittedName>
</protein>
<dbReference type="EMBL" id="BK032545">
    <property type="protein sequence ID" value="DAF46839.1"/>
    <property type="molecule type" value="Genomic_DNA"/>
</dbReference>
<keyword evidence="1" id="KW-0472">Membrane</keyword>
<dbReference type="InterPro" id="IPR010026">
    <property type="entry name" value="Phage_holin_LL-H"/>
</dbReference>
<name>A0A8S5S832_9CAUD</name>
<accession>A0A8S5S832</accession>
<proteinExistence type="predicted"/>
<evidence type="ECO:0000256" key="1">
    <source>
        <dbReference type="SAM" id="Phobius"/>
    </source>
</evidence>
<evidence type="ECO:0000313" key="2">
    <source>
        <dbReference type="EMBL" id="DAF46839.1"/>
    </source>
</evidence>
<dbReference type="Pfam" id="PF09682">
    <property type="entry name" value="Phage_holin_6_1"/>
    <property type="match status" value="1"/>
</dbReference>
<keyword evidence="1" id="KW-0812">Transmembrane</keyword>
<keyword evidence="1" id="KW-1133">Transmembrane helix</keyword>